<evidence type="ECO:0000256" key="6">
    <source>
        <dbReference type="PROSITE-ProRule" id="PRU00024"/>
    </source>
</evidence>
<dbReference type="SMART" id="SM00449">
    <property type="entry name" value="SPRY"/>
    <property type="match status" value="1"/>
</dbReference>
<dbReference type="Pfam" id="PF13765">
    <property type="entry name" value="PRY"/>
    <property type="match status" value="1"/>
</dbReference>
<dbReference type="Pfam" id="PF00643">
    <property type="entry name" value="zf-B_box"/>
    <property type="match status" value="1"/>
</dbReference>
<dbReference type="Pfam" id="PF25600">
    <property type="entry name" value="TRIM_CC"/>
    <property type="match status" value="1"/>
</dbReference>
<dbReference type="Gene3D" id="3.30.40.10">
    <property type="entry name" value="Zinc/RING finger domain, C3HC4 (zinc finger)"/>
    <property type="match status" value="1"/>
</dbReference>
<dbReference type="Gene3D" id="3.30.160.60">
    <property type="entry name" value="Classic Zinc Finger"/>
    <property type="match status" value="1"/>
</dbReference>
<evidence type="ECO:0000256" key="1">
    <source>
        <dbReference type="ARBA" id="ARBA00022588"/>
    </source>
</evidence>
<dbReference type="InterPro" id="IPR003879">
    <property type="entry name" value="Butyrophylin_SPRY"/>
</dbReference>
<keyword evidence="4" id="KW-0862">Zinc</keyword>
<evidence type="ECO:0000259" key="10">
    <source>
        <dbReference type="PROSITE" id="PS50188"/>
    </source>
</evidence>
<feature type="domain" description="B box-type" evidence="9">
    <location>
        <begin position="150"/>
        <end position="190"/>
    </location>
</feature>
<name>A0AAW0NY61_9GOBI</name>
<dbReference type="Gene3D" id="4.10.830.40">
    <property type="match status" value="1"/>
</dbReference>
<dbReference type="CDD" id="cd19769">
    <property type="entry name" value="Bbox2_TRIM16-like"/>
    <property type="match status" value="1"/>
</dbReference>
<dbReference type="InterPro" id="IPR027370">
    <property type="entry name" value="Znf-RING_euk"/>
</dbReference>
<evidence type="ECO:0000256" key="4">
    <source>
        <dbReference type="ARBA" id="ARBA00022833"/>
    </source>
</evidence>
<keyword evidence="5" id="KW-0391">Immunity</keyword>
<sequence>MASLPSSLAEKQLHCSLCSNIFTDPVTTPCGHNFCQTCLQTAWDKCDNMSQCPTCDKTFSPRPEISINVAFKQLADTFRNMLIIPQSAPTLNAAQTEEILCDVCLSGSVQRKAQKSCLFCLISYCSEHLEPHWKVAALQMHTLIEPVGNLQERLCKKHERLLEMFCRDEQKCVCRFCVETEHKGHQTVSMEEESKHRKTQIVNTETEFQNQIEERLKKVEEISNSLQQRKECLESEMKQSDLMFTSFIDSIREGQSEVTEAMTKEQTTVETRAEKLLQDLNQEVQELETRNSELNKLKDSNDHLHVVQRLPLVSARPVPTNWSEVSFPSEPCVGSVRQALSKVLQTVDKQMDALKKQEMKTVRKYAVDVVLDPDTAHPNIVLSLDGKQAGRGELLHIVPDNPQRFDPVICVLAKTGFVSGRFYFQVSVGSKTYWDLGVVLQSVNRKGMITSKPENGFWTVRLRGGDEYRALDSPSVLLKLSTKPQTVGVFTDYDQGTVAFYDADAKVLLYTFTGCAFSERVFPFFSPGVCDNGKNVAPLIIVPVKPQR</sequence>
<dbReference type="SUPFAM" id="SSF57845">
    <property type="entry name" value="B-box zinc-binding domain"/>
    <property type="match status" value="1"/>
</dbReference>
<dbReference type="Pfam" id="PF00622">
    <property type="entry name" value="SPRY"/>
    <property type="match status" value="1"/>
</dbReference>
<dbReference type="PANTHER" id="PTHR25465">
    <property type="entry name" value="B-BOX DOMAIN CONTAINING"/>
    <property type="match status" value="1"/>
</dbReference>
<dbReference type="AlphaFoldDB" id="A0AAW0NY61"/>
<dbReference type="InterPro" id="IPR058030">
    <property type="entry name" value="TRIM8/14/16/25/29/45/65_CC"/>
</dbReference>
<dbReference type="Gene3D" id="2.60.120.920">
    <property type="match status" value="1"/>
</dbReference>
<evidence type="ECO:0000313" key="11">
    <source>
        <dbReference type="EMBL" id="KAK7909441.1"/>
    </source>
</evidence>
<dbReference type="SMART" id="SM00184">
    <property type="entry name" value="RING"/>
    <property type="match status" value="1"/>
</dbReference>
<feature type="coiled-coil region" evidence="7">
    <location>
        <begin position="270"/>
        <end position="300"/>
    </location>
</feature>
<dbReference type="InterPro" id="IPR001870">
    <property type="entry name" value="B30.2/SPRY"/>
</dbReference>
<protein>
    <submittedName>
        <fullName evidence="11">Uncharacterized protein</fullName>
    </submittedName>
</protein>
<keyword evidence="1" id="KW-0399">Innate immunity</keyword>
<evidence type="ECO:0000259" key="8">
    <source>
        <dbReference type="PROSITE" id="PS50089"/>
    </source>
</evidence>
<evidence type="ECO:0000256" key="7">
    <source>
        <dbReference type="SAM" id="Coils"/>
    </source>
</evidence>
<dbReference type="InterPro" id="IPR003877">
    <property type="entry name" value="SPRY_dom"/>
</dbReference>
<dbReference type="PROSITE" id="PS00518">
    <property type="entry name" value="ZF_RING_1"/>
    <property type="match status" value="1"/>
</dbReference>
<feature type="domain" description="RING-type" evidence="8">
    <location>
        <begin position="15"/>
        <end position="56"/>
    </location>
</feature>
<dbReference type="Proteomes" id="UP001460270">
    <property type="component" value="Unassembled WGS sequence"/>
</dbReference>
<feature type="domain" description="B30.2/SPRY" evidence="10">
    <location>
        <begin position="349"/>
        <end position="544"/>
    </location>
</feature>
<dbReference type="SUPFAM" id="SSF57850">
    <property type="entry name" value="RING/U-box"/>
    <property type="match status" value="1"/>
</dbReference>
<accession>A0AAW0NY61</accession>
<dbReference type="PRINTS" id="PR01407">
    <property type="entry name" value="BUTYPHLNCDUF"/>
</dbReference>
<dbReference type="CDD" id="cd13733">
    <property type="entry name" value="SPRY_PRY_C-I_1"/>
    <property type="match status" value="1"/>
</dbReference>
<evidence type="ECO:0000256" key="3">
    <source>
        <dbReference type="ARBA" id="ARBA00022771"/>
    </source>
</evidence>
<evidence type="ECO:0000313" key="12">
    <source>
        <dbReference type="Proteomes" id="UP001460270"/>
    </source>
</evidence>
<dbReference type="GO" id="GO:0045087">
    <property type="term" value="P:innate immune response"/>
    <property type="evidence" value="ECO:0007669"/>
    <property type="project" value="UniProtKB-KW"/>
</dbReference>
<keyword evidence="3 6" id="KW-0863">Zinc-finger</keyword>
<dbReference type="Pfam" id="PF13445">
    <property type="entry name" value="zf-RING_UBOX"/>
    <property type="match status" value="1"/>
</dbReference>
<evidence type="ECO:0000256" key="5">
    <source>
        <dbReference type="ARBA" id="ARBA00022859"/>
    </source>
</evidence>
<dbReference type="InterPro" id="IPR017907">
    <property type="entry name" value="Znf_RING_CS"/>
</dbReference>
<organism evidence="11 12">
    <name type="scientific">Mugilogobius chulae</name>
    <name type="common">yellowstripe goby</name>
    <dbReference type="NCBI Taxonomy" id="88201"/>
    <lineage>
        <taxon>Eukaryota</taxon>
        <taxon>Metazoa</taxon>
        <taxon>Chordata</taxon>
        <taxon>Craniata</taxon>
        <taxon>Vertebrata</taxon>
        <taxon>Euteleostomi</taxon>
        <taxon>Actinopterygii</taxon>
        <taxon>Neopterygii</taxon>
        <taxon>Teleostei</taxon>
        <taxon>Neoteleostei</taxon>
        <taxon>Acanthomorphata</taxon>
        <taxon>Gobiaria</taxon>
        <taxon>Gobiiformes</taxon>
        <taxon>Gobioidei</taxon>
        <taxon>Gobiidae</taxon>
        <taxon>Gobionellinae</taxon>
        <taxon>Mugilogobius</taxon>
    </lineage>
</organism>
<dbReference type="InterPro" id="IPR051051">
    <property type="entry name" value="E3_ubiq-ligase_TRIM/RNF"/>
</dbReference>
<proteinExistence type="predicted"/>
<dbReference type="InterPro" id="IPR013320">
    <property type="entry name" value="ConA-like_dom_sf"/>
</dbReference>
<dbReference type="PROSITE" id="PS50188">
    <property type="entry name" value="B302_SPRY"/>
    <property type="match status" value="1"/>
</dbReference>
<dbReference type="SMART" id="SM00336">
    <property type="entry name" value="BBOX"/>
    <property type="match status" value="1"/>
</dbReference>
<dbReference type="GO" id="GO:0005737">
    <property type="term" value="C:cytoplasm"/>
    <property type="evidence" value="ECO:0007669"/>
    <property type="project" value="UniProtKB-ARBA"/>
</dbReference>
<reference evidence="12" key="1">
    <citation type="submission" date="2024-04" db="EMBL/GenBank/DDBJ databases">
        <title>Salinicola lusitanus LLJ914,a marine bacterium isolated from the Okinawa Trough.</title>
        <authorList>
            <person name="Li J."/>
        </authorList>
    </citation>
    <scope>NUCLEOTIDE SEQUENCE [LARGE SCALE GENOMIC DNA]</scope>
</reference>
<dbReference type="EMBL" id="JBBPFD010000010">
    <property type="protein sequence ID" value="KAK7909441.1"/>
    <property type="molecule type" value="Genomic_DNA"/>
</dbReference>
<dbReference type="PROSITE" id="PS50119">
    <property type="entry name" value="ZF_BBOX"/>
    <property type="match status" value="1"/>
</dbReference>
<dbReference type="SUPFAM" id="SSF49899">
    <property type="entry name" value="Concanavalin A-like lectins/glucanases"/>
    <property type="match status" value="1"/>
</dbReference>
<keyword evidence="12" id="KW-1185">Reference proteome</keyword>
<dbReference type="InterPro" id="IPR006574">
    <property type="entry name" value="PRY"/>
</dbReference>
<keyword evidence="7" id="KW-0175">Coiled coil</keyword>
<dbReference type="InterPro" id="IPR001841">
    <property type="entry name" value="Znf_RING"/>
</dbReference>
<dbReference type="SMART" id="SM00589">
    <property type="entry name" value="PRY"/>
    <property type="match status" value="1"/>
</dbReference>
<comment type="caution">
    <text evidence="11">The sequence shown here is derived from an EMBL/GenBank/DDBJ whole genome shotgun (WGS) entry which is preliminary data.</text>
</comment>
<dbReference type="InterPro" id="IPR043136">
    <property type="entry name" value="B30.2/SPRY_sf"/>
</dbReference>
<dbReference type="InterPro" id="IPR000315">
    <property type="entry name" value="Znf_B-box"/>
</dbReference>
<dbReference type="InterPro" id="IPR013083">
    <property type="entry name" value="Znf_RING/FYVE/PHD"/>
</dbReference>
<dbReference type="GO" id="GO:0008270">
    <property type="term" value="F:zinc ion binding"/>
    <property type="evidence" value="ECO:0007669"/>
    <property type="project" value="UniProtKB-KW"/>
</dbReference>
<keyword evidence="2" id="KW-0479">Metal-binding</keyword>
<dbReference type="PANTHER" id="PTHR25465:SF32">
    <property type="entry name" value="BLOODTHIRSTY-RELATED GENE FAMILY, MEMBER 16 ISOFORM X1-RELATED"/>
    <property type="match status" value="1"/>
</dbReference>
<evidence type="ECO:0000256" key="2">
    <source>
        <dbReference type="ARBA" id="ARBA00022723"/>
    </source>
</evidence>
<dbReference type="PROSITE" id="PS50089">
    <property type="entry name" value="ZF_RING_2"/>
    <property type="match status" value="1"/>
</dbReference>
<feature type="coiled-coil region" evidence="7">
    <location>
        <begin position="209"/>
        <end position="236"/>
    </location>
</feature>
<dbReference type="FunFam" id="2.60.120.920:FF:000004">
    <property type="entry name" value="Butyrophilin subfamily 1 member A1"/>
    <property type="match status" value="1"/>
</dbReference>
<gene>
    <name evidence="11" type="ORF">WMY93_014125</name>
</gene>
<evidence type="ECO:0000259" key="9">
    <source>
        <dbReference type="PROSITE" id="PS50119"/>
    </source>
</evidence>